<evidence type="ECO:0000256" key="1">
    <source>
        <dbReference type="ARBA" id="ARBA00004123"/>
    </source>
</evidence>
<dbReference type="FunCoup" id="D2A1S1">
    <property type="interactions" value="36"/>
</dbReference>
<dbReference type="EMBL" id="KQ971338">
    <property type="protein sequence ID" value="EFA02970.2"/>
    <property type="molecule type" value="Genomic_DNA"/>
</dbReference>
<sequence length="1957" mass="231676">MFLQFSPPVRQQSKKPKPELEPDNAVLSLAPFTPNPKICFENVKIGQTATQNLVIKNPTGHAKELIARITIPEELHFSLSWGGCRIDAQSEETLELVWTPTCEGAWRFNLCVTDDVGTCRNVPIVLKAATLTKSKKGTQKRFPRFVAKKNTSPVQNFKRKSPQKRAILPNITNMPTFTVNPPESEFNGKENFNLSPKIETRRDTYTVNQNIPEIFDDSLENITVVKSPSVSFERRLQSTSFLLTPSNQIDFNPERCSTDEKSIDNTDNFLLTCKPKTLFNDTTFEIVKNLSSETYVKNLSSETYTKSDISDNSPSSFSKKCRLDSLVGNGVKMTIEADLWSCHHTNLVTIREETEPKATPLKRKSDVTFQVTSPKRPNLGFPQEWAKQRNIVVFEPEVVTWLEGQEENFKKWLNAVLTPPLDLDSNAQSHPLDVAKLWRSCMEKEIEVAPTREIVSQRFHNNAKLNALRRAAKALYQTNEIQNVLIKVGAIIDCGKLALRKDRDVHLDLRLQADVMQVILSYNPLWLRIGLETIYGRVIPLNSNSDVRGLTRFLWERFMRDPVLLKKHRSVHSEKYKSEIKQFILKKFLALVFFLDRAKSKKLIAHDPCLFCKNAPIKESQTALTTFARDTVSSMGDITKYLKHFQYTLVHKQSYLNEFDYAVKCLGVDLRDGVRLTRVMEIILLQNNLSEKLRVPTVSRLQKIHNMKIVFEALQRSGFEILYDITPSDIVNGHKEKTLSFLWQIIHKLQTPLMAKSVTLITNWWRSDTIVKKRNELKLIRETKNAAAITIQRYVRMFLAKRRYEKLQNMLKFFKAEKQERAVLIIQRRWRATLAMRNQRTQYQVLREATILIQRRFRAKLLHKSVVFVQRLWRAKLAMRQQLYNYQILKETVKWVQSRVRAKLQFRAFKRLKQAAIFVQRCWRAKCERKLFMEMKNAAIVIQRRFRTKLLYERFKNLRWATIVAQREFRRRQARRMFLMLRNATIFVQSYVRMKLARDQFNRLKRAVIFVQVKWRYQALKKATIFVQRQWRAKIAMIRSKKEFEMLKTNTIVIQRRFRANKVAKLQKERFNSLRKAAILIQRQWRLRKKMIEYRNLRRTVVFLQMKWRAKLATRNAVLQFEELKKAVLVIQRRFRANQLAKIARNNFEELKRVTVFVQRKWREKLEMRRQIANFQALKNATVVIQRRFRAKLEARKYQTLKNATISIQKRWRAILLMRIQLEKYQNLKAVTVCIQRRFRANLARESDRNNFINLKKSVIVIQRRFRANKAGKLQRDRFNTLKEATILIQRKWRLRKTMIEYRNLRRTVVFVQIKWKAKLAARNAVLQFEELKKAVLVIQRRFRANQLAKIARNNFEELKRVTVLVQRRWREKLETRRQIANFQALKSATVVIQRRFRAKLEARKYQILRKATVLIQQRWRATLLMRIELEKYQNLKLATICIQRRFRANLARESDRNNFTNLKKSVIVIQRRFRANKAGKLQRDRFNLLKKSAILIQRKWRLRKTMIEYRNLRRTVAFVQFKWRAKLAARNAVLQFEALKKAVLLIQRRFRANQLAKITRNNFEELKRVTVFVQRRWREKLETRRQVANFQALKSAIIVIQRRFRANLARESDRNNFISLKKATVVIQTKWRAELEMRRERNKYHRLKQSVIAIQRQCRKRLVLENKKKDAASVIIQKYVRGLLVRRKFAKFLTPEAIAQRRENAAATKIQAFWRRYKTQLAQGPEVLRIYERLKKANASAEPQNTVGSRCQKAVQELSSGKLTVGELLRVLKDLEFGTSRCKKFCRKLGEVLARPLYETIIVTNRSPAEMEVSTLACSILINFYRFEPTRSATWIPQLIEKLLSVMLHSCDKETALFPTLCTLFWMFAHNEEYKNFIVSSGNFKHKMRRICELCERKAKMNSKVIIKFQSFFVPYKDLPLPSMTPDWGFELKHKPKTFTNSIHALQCLRNRLNVL</sequence>
<dbReference type="HOGENOM" id="CLU_260677_0_0_1"/>
<dbReference type="Gene3D" id="1.10.418.10">
    <property type="entry name" value="Calponin-like domain"/>
    <property type="match status" value="1"/>
</dbReference>
<keyword evidence="9" id="KW-0175">Coiled coil</keyword>
<dbReference type="GO" id="GO:0005634">
    <property type="term" value="C:nucleus"/>
    <property type="evidence" value="ECO:0007669"/>
    <property type="project" value="UniProtKB-SubCell"/>
</dbReference>
<dbReference type="PANTHER" id="PTHR22706">
    <property type="entry name" value="ASSEMBLY FACTOR FOR SPINDLE MICROTUBULES"/>
    <property type="match status" value="1"/>
</dbReference>
<dbReference type="InterPro" id="IPR000048">
    <property type="entry name" value="IQ_motif_EF-hand-BS"/>
</dbReference>
<organism evidence="14 15">
    <name type="scientific">Tribolium castaneum</name>
    <name type="common">Red flour beetle</name>
    <dbReference type="NCBI Taxonomy" id="7070"/>
    <lineage>
        <taxon>Eukaryota</taxon>
        <taxon>Metazoa</taxon>
        <taxon>Ecdysozoa</taxon>
        <taxon>Arthropoda</taxon>
        <taxon>Hexapoda</taxon>
        <taxon>Insecta</taxon>
        <taxon>Pterygota</taxon>
        <taxon>Neoptera</taxon>
        <taxon>Endopterygota</taxon>
        <taxon>Coleoptera</taxon>
        <taxon>Polyphaga</taxon>
        <taxon>Cucujiformia</taxon>
        <taxon>Tenebrionidae</taxon>
        <taxon>Tenebrionidae incertae sedis</taxon>
        <taxon>Tribolium</taxon>
    </lineage>
</organism>
<comment type="subcellular location">
    <subcellularLocation>
        <location evidence="2">Cytoplasm</location>
    </subcellularLocation>
    <subcellularLocation>
        <location evidence="1">Nucleus</location>
    </subcellularLocation>
</comment>
<dbReference type="KEGG" id="tca:658720"/>
<dbReference type="OrthoDB" id="2148418at2759"/>
<dbReference type="GO" id="GO:0005737">
    <property type="term" value="C:cytoplasm"/>
    <property type="evidence" value="ECO:0007669"/>
    <property type="project" value="UniProtKB-SubCell"/>
</dbReference>
<dbReference type="PANTHER" id="PTHR22706:SF1">
    <property type="entry name" value="ASSEMBLY FACTOR FOR SPINDLE MICROTUBULES"/>
    <property type="match status" value="1"/>
</dbReference>
<dbReference type="PROSITE" id="PS50021">
    <property type="entry name" value="CH"/>
    <property type="match status" value="1"/>
</dbReference>
<evidence type="ECO:0000259" key="13">
    <source>
        <dbReference type="PROSITE" id="PS50021"/>
    </source>
</evidence>
<dbReference type="OMA" id="DFGIIRY"/>
<keyword evidence="5" id="KW-0132">Cell division</keyword>
<dbReference type="GO" id="GO:0051295">
    <property type="term" value="P:establishment of meiotic spindle localization"/>
    <property type="evidence" value="ECO:0000318"/>
    <property type="project" value="GO_Central"/>
</dbReference>
<evidence type="ECO:0000313" key="15">
    <source>
        <dbReference type="Proteomes" id="UP000007266"/>
    </source>
</evidence>
<dbReference type="Proteomes" id="UP000007266">
    <property type="component" value="Linkage group 4"/>
</dbReference>
<evidence type="ECO:0000313" key="14">
    <source>
        <dbReference type="EMBL" id="EFA02970.2"/>
    </source>
</evidence>
<protein>
    <submittedName>
        <fullName evidence="14">Protein abnormal spindle-like Protein</fullName>
    </submittedName>
</protein>
<evidence type="ECO:0000256" key="7">
    <source>
        <dbReference type="ARBA" id="ARBA00022776"/>
    </source>
</evidence>
<dbReference type="GO" id="GO:0000278">
    <property type="term" value="P:mitotic cell cycle"/>
    <property type="evidence" value="ECO:0000318"/>
    <property type="project" value="GO_Central"/>
</dbReference>
<dbReference type="PROSITE" id="PS50096">
    <property type="entry name" value="IQ"/>
    <property type="match status" value="8"/>
</dbReference>
<dbReference type="STRING" id="7070.D2A1S1"/>
<evidence type="ECO:0000256" key="4">
    <source>
        <dbReference type="ARBA" id="ARBA00022553"/>
    </source>
</evidence>
<dbReference type="GO" id="GO:0007051">
    <property type="term" value="P:spindle organization"/>
    <property type="evidence" value="ECO:0000318"/>
    <property type="project" value="GO_Central"/>
</dbReference>
<keyword evidence="3" id="KW-0963">Cytoplasm</keyword>
<dbReference type="GO" id="GO:0051301">
    <property type="term" value="P:cell division"/>
    <property type="evidence" value="ECO:0007669"/>
    <property type="project" value="UniProtKB-KW"/>
</dbReference>
<evidence type="ECO:0000256" key="9">
    <source>
        <dbReference type="ARBA" id="ARBA00023054"/>
    </source>
</evidence>
<evidence type="ECO:0000256" key="12">
    <source>
        <dbReference type="SAM" id="MobiDB-lite"/>
    </source>
</evidence>
<reference evidence="14 15" key="2">
    <citation type="journal article" date="2010" name="Nucleic Acids Res.">
        <title>BeetleBase in 2010: revisions to provide comprehensive genomic information for Tribolium castaneum.</title>
        <authorList>
            <person name="Kim H.S."/>
            <person name="Murphy T."/>
            <person name="Xia J."/>
            <person name="Caragea D."/>
            <person name="Park Y."/>
            <person name="Beeman R.W."/>
            <person name="Lorenzen M.D."/>
            <person name="Butcher S."/>
            <person name="Manak J.R."/>
            <person name="Brown S.J."/>
        </authorList>
    </citation>
    <scope>GENOME REANNOTATION</scope>
    <source>
        <strain evidence="14 15">Georgia GA2</strain>
    </source>
</reference>
<keyword evidence="11" id="KW-0131">Cell cycle</keyword>
<dbReference type="SMART" id="SM00015">
    <property type="entry name" value="IQ"/>
    <property type="match status" value="23"/>
</dbReference>
<evidence type="ECO:0000256" key="11">
    <source>
        <dbReference type="ARBA" id="ARBA00023306"/>
    </source>
</evidence>
<dbReference type="InterPro" id="IPR051185">
    <property type="entry name" value="ASPM"/>
</dbReference>
<dbReference type="SUPFAM" id="SSF52540">
    <property type="entry name" value="P-loop containing nucleoside triphosphate hydrolases"/>
    <property type="match status" value="1"/>
</dbReference>
<dbReference type="SMART" id="SM00033">
    <property type="entry name" value="CH"/>
    <property type="match status" value="1"/>
</dbReference>
<dbReference type="CDD" id="cd21223">
    <property type="entry name" value="CH_ASPM_rpt1"/>
    <property type="match status" value="1"/>
</dbReference>
<keyword evidence="4" id="KW-0597">Phosphoprotein</keyword>
<evidence type="ECO:0000256" key="3">
    <source>
        <dbReference type="ARBA" id="ARBA00022490"/>
    </source>
</evidence>
<dbReference type="InterPro" id="IPR036872">
    <property type="entry name" value="CH_dom_sf"/>
</dbReference>
<proteinExistence type="predicted"/>
<dbReference type="InterPro" id="IPR001715">
    <property type="entry name" value="CH_dom"/>
</dbReference>
<keyword evidence="10" id="KW-0539">Nucleus</keyword>
<dbReference type="InParanoid" id="D2A1S1"/>
<reference evidence="14 15" key="1">
    <citation type="journal article" date="2008" name="Nature">
        <title>The genome of the model beetle and pest Tribolium castaneum.</title>
        <authorList>
            <consortium name="Tribolium Genome Sequencing Consortium"/>
            <person name="Richards S."/>
            <person name="Gibbs R.A."/>
            <person name="Weinstock G.M."/>
            <person name="Brown S.J."/>
            <person name="Denell R."/>
            <person name="Beeman R.W."/>
            <person name="Gibbs R."/>
            <person name="Beeman R.W."/>
            <person name="Brown S.J."/>
            <person name="Bucher G."/>
            <person name="Friedrich M."/>
            <person name="Grimmelikhuijzen C.J."/>
            <person name="Klingler M."/>
            <person name="Lorenzen M."/>
            <person name="Richards S."/>
            <person name="Roth S."/>
            <person name="Schroder R."/>
            <person name="Tautz D."/>
            <person name="Zdobnov E.M."/>
            <person name="Muzny D."/>
            <person name="Gibbs R.A."/>
            <person name="Weinstock G.M."/>
            <person name="Attaway T."/>
            <person name="Bell S."/>
            <person name="Buhay C.J."/>
            <person name="Chandrabose M.N."/>
            <person name="Chavez D."/>
            <person name="Clerk-Blankenburg K.P."/>
            <person name="Cree A."/>
            <person name="Dao M."/>
            <person name="Davis C."/>
            <person name="Chacko J."/>
            <person name="Dinh H."/>
            <person name="Dugan-Rocha S."/>
            <person name="Fowler G."/>
            <person name="Garner T.T."/>
            <person name="Garnes J."/>
            <person name="Gnirke A."/>
            <person name="Hawes A."/>
            <person name="Hernandez J."/>
            <person name="Hines S."/>
            <person name="Holder M."/>
            <person name="Hume J."/>
            <person name="Jhangiani S.N."/>
            <person name="Joshi V."/>
            <person name="Khan Z.M."/>
            <person name="Jackson L."/>
            <person name="Kovar C."/>
            <person name="Kowis A."/>
            <person name="Lee S."/>
            <person name="Lewis L.R."/>
            <person name="Margolis J."/>
            <person name="Morgan M."/>
            <person name="Nazareth L.V."/>
            <person name="Nguyen N."/>
            <person name="Okwuonu G."/>
            <person name="Parker D."/>
            <person name="Richards S."/>
            <person name="Ruiz S.J."/>
            <person name="Santibanez J."/>
            <person name="Savard J."/>
            <person name="Scherer S.E."/>
            <person name="Schneider B."/>
            <person name="Sodergren E."/>
            <person name="Tautz D."/>
            <person name="Vattahil S."/>
            <person name="Villasana D."/>
            <person name="White C.S."/>
            <person name="Wright R."/>
            <person name="Park Y."/>
            <person name="Beeman R.W."/>
            <person name="Lord J."/>
            <person name="Oppert B."/>
            <person name="Lorenzen M."/>
            <person name="Brown S."/>
            <person name="Wang L."/>
            <person name="Savard J."/>
            <person name="Tautz D."/>
            <person name="Richards S."/>
            <person name="Weinstock G."/>
            <person name="Gibbs R.A."/>
            <person name="Liu Y."/>
            <person name="Worley K."/>
            <person name="Weinstock G."/>
            <person name="Elsik C.G."/>
            <person name="Reese J.T."/>
            <person name="Elhaik E."/>
            <person name="Landan G."/>
            <person name="Graur D."/>
            <person name="Arensburger P."/>
            <person name="Atkinson P."/>
            <person name="Beeman R.W."/>
            <person name="Beidler J."/>
            <person name="Brown S.J."/>
            <person name="Demuth J.P."/>
            <person name="Drury D.W."/>
            <person name="Du Y.Z."/>
            <person name="Fujiwara H."/>
            <person name="Lorenzen M."/>
            <person name="Maselli V."/>
            <person name="Osanai M."/>
            <person name="Park Y."/>
            <person name="Robertson H.M."/>
            <person name="Tu Z."/>
            <person name="Wang J.J."/>
            <person name="Wang S."/>
            <person name="Richards S."/>
            <person name="Song H."/>
            <person name="Zhang L."/>
            <person name="Sodergren E."/>
            <person name="Werner D."/>
            <person name="Stanke M."/>
            <person name="Morgenstern B."/>
            <person name="Solovyev V."/>
            <person name="Kosarev P."/>
            <person name="Brown G."/>
            <person name="Chen H.C."/>
            <person name="Ermolaeva O."/>
            <person name="Hlavina W."/>
            <person name="Kapustin Y."/>
            <person name="Kiryutin B."/>
            <person name="Kitts P."/>
            <person name="Maglott D."/>
            <person name="Pruitt K."/>
            <person name="Sapojnikov V."/>
            <person name="Souvorov A."/>
            <person name="Mackey A.J."/>
            <person name="Waterhouse R.M."/>
            <person name="Wyder S."/>
            <person name="Zdobnov E.M."/>
            <person name="Zdobnov E.M."/>
            <person name="Wyder S."/>
            <person name="Kriventseva E.V."/>
            <person name="Kadowaki T."/>
            <person name="Bork P."/>
            <person name="Aranda M."/>
            <person name="Bao R."/>
            <person name="Beermann A."/>
            <person name="Berns N."/>
            <person name="Bolognesi R."/>
            <person name="Bonneton F."/>
            <person name="Bopp D."/>
            <person name="Brown S.J."/>
            <person name="Bucher G."/>
            <person name="Butts T."/>
            <person name="Chaumot A."/>
            <person name="Denell R.E."/>
            <person name="Ferrier D.E."/>
            <person name="Friedrich M."/>
            <person name="Gordon C.M."/>
            <person name="Jindra M."/>
            <person name="Klingler M."/>
            <person name="Lan Q."/>
            <person name="Lattorff H.M."/>
            <person name="Laudet V."/>
            <person name="von Levetsow C."/>
            <person name="Liu Z."/>
            <person name="Lutz R."/>
            <person name="Lynch J.A."/>
            <person name="da Fonseca R.N."/>
            <person name="Posnien N."/>
            <person name="Reuter R."/>
            <person name="Roth S."/>
            <person name="Savard J."/>
            <person name="Schinko J.B."/>
            <person name="Schmitt C."/>
            <person name="Schoppmeier M."/>
            <person name="Schroder R."/>
            <person name="Shippy T.D."/>
            <person name="Simonnet F."/>
            <person name="Marques-Souza H."/>
            <person name="Tautz D."/>
            <person name="Tomoyasu Y."/>
            <person name="Trauner J."/>
            <person name="Van der Zee M."/>
            <person name="Vervoort M."/>
            <person name="Wittkopp N."/>
            <person name="Wimmer E.A."/>
            <person name="Yang X."/>
            <person name="Jones A.K."/>
            <person name="Sattelle D.B."/>
            <person name="Ebert P.R."/>
            <person name="Nelson D."/>
            <person name="Scott J.G."/>
            <person name="Beeman R.W."/>
            <person name="Muthukrishnan S."/>
            <person name="Kramer K.J."/>
            <person name="Arakane Y."/>
            <person name="Beeman R.W."/>
            <person name="Zhu Q."/>
            <person name="Hogenkamp D."/>
            <person name="Dixit R."/>
            <person name="Oppert B."/>
            <person name="Jiang H."/>
            <person name="Zou Z."/>
            <person name="Marshall J."/>
            <person name="Elpidina E."/>
            <person name="Vinokurov K."/>
            <person name="Oppert C."/>
            <person name="Zou Z."/>
            <person name="Evans J."/>
            <person name="Lu Z."/>
            <person name="Zhao P."/>
            <person name="Sumathipala N."/>
            <person name="Altincicek B."/>
            <person name="Vilcinskas A."/>
            <person name="Williams M."/>
            <person name="Hultmark D."/>
            <person name="Hetru C."/>
            <person name="Jiang H."/>
            <person name="Grimmelikhuijzen C.J."/>
            <person name="Hauser F."/>
            <person name="Cazzamali G."/>
            <person name="Williamson M."/>
            <person name="Park Y."/>
            <person name="Li B."/>
            <person name="Tanaka Y."/>
            <person name="Predel R."/>
            <person name="Neupert S."/>
            <person name="Schachtner J."/>
            <person name="Verleyen P."/>
            <person name="Raible F."/>
            <person name="Bork P."/>
            <person name="Friedrich M."/>
            <person name="Walden K.K."/>
            <person name="Robertson H.M."/>
            <person name="Angeli S."/>
            <person name="Foret S."/>
            <person name="Bucher G."/>
            <person name="Schuetz S."/>
            <person name="Maleszka R."/>
            <person name="Wimmer E.A."/>
            <person name="Beeman R.W."/>
            <person name="Lorenzen M."/>
            <person name="Tomoyasu Y."/>
            <person name="Miller S.C."/>
            <person name="Grossmann D."/>
            <person name="Bucher G."/>
        </authorList>
    </citation>
    <scope>NUCLEOTIDE SEQUENCE [LARGE SCALE GENOMIC DNA]</scope>
    <source>
        <strain evidence="14 15">Georgia GA2</strain>
    </source>
</reference>
<evidence type="ECO:0000256" key="8">
    <source>
        <dbReference type="ARBA" id="ARBA00022860"/>
    </source>
</evidence>
<feature type="region of interest" description="Disordered" evidence="12">
    <location>
        <begin position="1"/>
        <end position="21"/>
    </location>
</feature>
<feature type="domain" description="Calponin-homology (CH)" evidence="13">
    <location>
        <begin position="635"/>
        <end position="750"/>
    </location>
</feature>
<keyword evidence="15" id="KW-1185">Reference proteome</keyword>
<evidence type="ECO:0000256" key="5">
    <source>
        <dbReference type="ARBA" id="ARBA00022618"/>
    </source>
</evidence>
<keyword evidence="6" id="KW-0677">Repeat</keyword>
<dbReference type="Pfam" id="PF00307">
    <property type="entry name" value="CH"/>
    <property type="match status" value="1"/>
</dbReference>
<keyword evidence="7" id="KW-0498">Mitosis</keyword>
<dbReference type="InterPro" id="IPR027417">
    <property type="entry name" value="P-loop_NTPase"/>
</dbReference>
<dbReference type="Pfam" id="PF00612">
    <property type="entry name" value="IQ"/>
    <property type="match status" value="6"/>
</dbReference>
<evidence type="ECO:0000256" key="10">
    <source>
        <dbReference type="ARBA" id="ARBA00023242"/>
    </source>
</evidence>
<name>D2A1S1_TRICA</name>
<accession>D2A1S1</accession>
<dbReference type="SUPFAM" id="SSF47576">
    <property type="entry name" value="Calponin-homology domain, CH-domain"/>
    <property type="match status" value="1"/>
</dbReference>
<dbReference type="InterPro" id="IPR031549">
    <property type="entry name" value="ASH"/>
</dbReference>
<dbReference type="GO" id="GO:0005516">
    <property type="term" value="F:calmodulin binding"/>
    <property type="evidence" value="ECO:0000318"/>
    <property type="project" value="GO_Central"/>
</dbReference>
<evidence type="ECO:0000256" key="2">
    <source>
        <dbReference type="ARBA" id="ARBA00004496"/>
    </source>
</evidence>
<evidence type="ECO:0000256" key="6">
    <source>
        <dbReference type="ARBA" id="ARBA00022737"/>
    </source>
</evidence>
<dbReference type="GO" id="GO:0000922">
    <property type="term" value="C:spindle pole"/>
    <property type="evidence" value="ECO:0000318"/>
    <property type="project" value="GO_Central"/>
</dbReference>
<dbReference type="Gene3D" id="1.20.5.190">
    <property type="match status" value="7"/>
</dbReference>
<gene>
    <name evidence="14" type="primary">AUGUSTUS-3.0.2_30691</name>
    <name evidence="14" type="ORF">TcasGA2_TC030691</name>
</gene>
<keyword evidence="8" id="KW-0112">Calmodulin-binding</keyword>
<dbReference type="Pfam" id="PF15780">
    <property type="entry name" value="ASH"/>
    <property type="match status" value="1"/>
</dbReference>